<dbReference type="OrthoDB" id="26242at2759"/>
<dbReference type="EMBL" id="CAJNOQ010035360">
    <property type="protein sequence ID" value="CAF1599110.1"/>
    <property type="molecule type" value="Genomic_DNA"/>
</dbReference>
<comment type="caution">
    <text evidence="1">The sequence shown here is derived from an EMBL/GenBank/DDBJ whole genome shotgun (WGS) entry which is preliminary data.</text>
</comment>
<evidence type="ECO:0000313" key="2">
    <source>
        <dbReference type="EMBL" id="CAF4475460.1"/>
    </source>
</evidence>
<protein>
    <submittedName>
        <fullName evidence="1">Uncharacterized protein</fullName>
    </submittedName>
</protein>
<dbReference type="Proteomes" id="UP000681722">
    <property type="component" value="Unassembled WGS sequence"/>
</dbReference>
<sequence length="145" mass="16987">INPLLQIDDIYDKIEEEIMATIVTEYLKLIVYKLEARMQDYYFGDLAKHVILNIVRIHAEVYSVSHLLVFDVISRVLDKCISDHLLQHACVSDDLLVIRECFNRYMTDTTITKLNEHISQTSTNINSDCVDRFLKQMHLYLTSFT</sequence>
<gene>
    <name evidence="1" type="ORF">GPM918_LOCUS42314</name>
    <name evidence="2" type="ORF">SRO942_LOCUS43524</name>
</gene>
<dbReference type="EMBL" id="CAJOBC010101728">
    <property type="protein sequence ID" value="CAF4475460.1"/>
    <property type="molecule type" value="Genomic_DNA"/>
</dbReference>
<accession>A0A816ARE4</accession>
<reference evidence="1" key="1">
    <citation type="submission" date="2021-02" db="EMBL/GenBank/DDBJ databases">
        <authorList>
            <person name="Nowell W R."/>
        </authorList>
    </citation>
    <scope>NUCLEOTIDE SEQUENCE</scope>
</reference>
<dbReference type="Proteomes" id="UP000663829">
    <property type="component" value="Unassembled WGS sequence"/>
</dbReference>
<keyword evidence="3" id="KW-1185">Reference proteome</keyword>
<proteinExistence type="predicted"/>
<name>A0A816ARE4_9BILA</name>
<evidence type="ECO:0000313" key="1">
    <source>
        <dbReference type="EMBL" id="CAF1599110.1"/>
    </source>
</evidence>
<dbReference type="AlphaFoldDB" id="A0A816ARE4"/>
<organism evidence="1 3">
    <name type="scientific">Didymodactylos carnosus</name>
    <dbReference type="NCBI Taxonomy" id="1234261"/>
    <lineage>
        <taxon>Eukaryota</taxon>
        <taxon>Metazoa</taxon>
        <taxon>Spiralia</taxon>
        <taxon>Gnathifera</taxon>
        <taxon>Rotifera</taxon>
        <taxon>Eurotatoria</taxon>
        <taxon>Bdelloidea</taxon>
        <taxon>Philodinida</taxon>
        <taxon>Philodinidae</taxon>
        <taxon>Didymodactylos</taxon>
    </lineage>
</organism>
<feature type="non-terminal residue" evidence="1">
    <location>
        <position position="1"/>
    </location>
</feature>
<evidence type="ECO:0000313" key="3">
    <source>
        <dbReference type="Proteomes" id="UP000663829"/>
    </source>
</evidence>